<dbReference type="RefSeq" id="WP_013092640.1">
    <property type="nucleotide sequence ID" value="NC_014118.1"/>
</dbReference>
<reference evidence="1 2" key="2">
    <citation type="journal article" date="2012" name="J. Bacteriol.">
        <title>Genome Sequences of Burkholderia sp. Strains CCGE1002 and H160, Isolated from Legume Nodules in Mexico and Brazil.</title>
        <authorList>
            <person name="Ormeno-Orrillo E."/>
            <person name="Rogel M.A."/>
            <person name="Chueire L.M."/>
            <person name="Tiedje J.M."/>
            <person name="Martinez-Romero E."/>
            <person name="Hungria M."/>
        </authorList>
    </citation>
    <scope>NUCLEOTIDE SEQUENCE [LARGE SCALE GENOMIC DNA]</scope>
    <source>
        <strain evidence="1 2">CCGE1002</strain>
    </source>
</reference>
<reference evidence="2" key="1">
    <citation type="submission" date="2010-04" db="EMBL/GenBank/DDBJ databases">
        <title>Complete sequence of chromosome 2 of Burkholderia sp. CCGE1002.</title>
        <authorList>
            <consortium name="US DOE Joint Genome Institute"/>
            <person name="Lucas S."/>
            <person name="Copeland A."/>
            <person name="Lapidus A."/>
            <person name="Cheng J.-F."/>
            <person name="Bruce D."/>
            <person name="Goodwin L."/>
            <person name="Pitluck S."/>
            <person name="Chertkov O."/>
            <person name="Detter J.C."/>
            <person name="Han C."/>
            <person name="Tapia R."/>
            <person name="Land M."/>
            <person name="Hauser L."/>
            <person name="Kyrpides N."/>
            <person name="Ovchinnikova G."/>
            <person name="Martinez-Romero E."/>
            <person name="Hernandez M.A.R."/>
            <person name="Tiedje J.M."/>
            <person name="Woyke T."/>
        </authorList>
    </citation>
    <scope>NUCLEOTIDE SEQUENCE [LARGE SCALE GENOMIC DNA]</scope>
    <source>
        <strain evidence="2">CCGE1002</strain>
    </source>
</reference>
<dbReference type="HOGENOM" id="CLU_1599639_0_0_4"/>
<dbReference type="STRING" id="640511.BC1002_4886"/>
<evidence type="ECO:0000313" key="1">
    <source>
        <dbReference type="EMBL" id="ADG18844.1"/>
    </source>
</evidence>
<dbReference type="Proteomes" id="UP000002190">
    <property type="component" value="Chromosome 2"/>
</dbReference>
<dbReference type="eggNOG" id="COG3439">
    <property type="taxonomic scope" value="Bacteria"/>
</dbReference>
<dbReference type="AlphaFoldDB" id="D5WDP1"/>
<dbReference type="InterPro" id="IPR035923">
    <property type="entry name" value="TT1751-like_sf"/>
</dbReference>
<accession>D5WDP1</accession>
<gene>
    <name evidence="1" type="ordered locus">BC1002_4886</name>
</gene>
<evidence type="ECO:0000313" key="2">
    <source>
        <dbReference type="Proteomes" id="UP000002190"/>
    </source>
</evidence>
<dbReference type="CDD" id="cd14797">
    <property type="entry name" value="DUF302"/>
    <property type="match status" value="1"/>
</dbReference>
<dbReference type="KEGG" id="bge:BC1002_4886"/>
<dbReference type="EMBL" id="CP002014">
    <property type="protein sequence ID" value="ADG18844.1"/>
    <property type="molecule type" value="Genomic_DNA"/>
</dbReference>
<dbReference type="Gene3D" id="3.30.310.70">
    <property type="entry name" value="TT1751-like domain"/>
    <property type="match status" value="1"/>
</dbReference>
<dbReference type="SUPFAM" id="SSF103247">
    <property type="entry name" value="TT1751-like"/>
    <property type="match status" value="1"/>
</dbReference>
<dbReference type="Pfam" id="PF03625">
    <property type="entry name" value="DUF302"/>
    <property type="match status" value="1"/>
</dbReference>
<proteinExistence type="predicted"/>
<dbReference type="GeneID" id="301096093"/>
<dbReference type="InterPro" id="IPR005180">
    <property type="entry name" value="DUF302"/>
</dbReference>
<sequence>MRPTITTIGTEHVDLLSSKDFDETVKDLTAELGKVSTEKLMDRLYSSRTWDDYANECREIAGRSSLIEVGYLNWGGVLSLSGTPMKAACFIVGNPLTAQKLLSAGGAQVGLYLPTKMLVFEDAEGATHVSYDKFLPIMATFGDAALNQVAGAIDVVLDKLATVAVN</sequence>
<organism evidence="1 2">
    <name type="scientific">Paraburkholderia atlantica</name>
    <dbReference type="NCBI Taxonomy" id="2654982"/>
    <lineage>
        <taxon>Bacteria</taxon>
        <taxon>Pseudomonadati</taxon>
        <taxon>Pseudomonadota</taxon>
        <taxon>Betaproteobacteria</taxon>
        <taxon>Burkholderiales</taxon>
        <taxon>Burkholderiaceae</taxon>
        <taxon>Paraburkholderia</taxon>
    </lineage>
</organism>
<protein>
    <submittedName>
        <fullName evidence="1">Uncharacterized protein</fullName>
    </submittedName>
</protein>
<name>D5WDP1_PARAM</name>